<accession>A0ABW4H6D2</accession>
<sequence>MGLFDLGNKTEAYKKGISDSSEIDAKKMEEVKRAVDATASEQAENNESIRQGFNDIYDMQDVSDKEQLLGIDNSVKLLDLDEQDRSYLIGTLYSIGLDSPKLSSAQKKYFNQLKGYLGVENPYEVDLAAVGGIDDIEVAKSIFKVVMEFDYLEDKSWTFETSEDYVSYSNQFRLNQQDKLRIKKDIEDLLHFGNDSLGRQYVIHRDFEENKTTQENSSKIEHPDDSENTGNTSDDERTQSFEKVLSMYLQPETAFKSVGAGVEFVQKSRELLYDQLNLSVEMVSDFCAKVGMSETLDNYRDKIEQYAEEAKRISKEKREANVASGKKSKTEIVFTVGLLPVLPLILSPALLMSMKGNKKSQDAYIKDLIRLNTETVDAAKVLHDSRELATKTDKDQVNYLVLSDIDKAVSVLMTSYDQLSSVDFRMGDLEEDARNKTRKYLSVAFSDFNRSEPRKPILLYKKNAEKPDSGYLSKKEVDGIFSKIMEYEGAPDELVGAIDTSIGHLGKSGIVFLDDSLVIRKVIGKPVSIPYKSIDGVVGKRIMAHDDDGNMFEADLDKDDIDLEKAKEILDTVKNFWLFSEKRR</sequence>
<evidence type="ECO:0000256" key="1">
    <source>
        <dbReference type="SAM" id="Coils"/>
    </source>
</evidence>
<evidence type="ECO:0000256" key="2">
    <source>
        <dbReference type="SAM" id="MobiDB-lite"/>
    </source>
</evidence>
<evidence type="ECO:0008006" key="5">
    <source>
        <dbReference type="Google" id="ProtNLM"/>
    </source>
</evidence>
<protein>
    <recommendedName>
        <fullName evidence="5">LXG domain of WXG superfamily protein</fullName>
    </recommendedName>
</protein>
<feature type="region of interest" description="Disordered" evidence="2">
    <location>
        <begin position="211"/>
        <end position="237"/>
    </location>
</feature>
<reference evidence="4" key="1">
    <citation type="journal article" date="2019" name="Int. J. Syst. Evol. Microbiol.">
        <title>The Global Catalogue of Microorganisms (GCM) 10K type strain sequencing project: providing services to taxonomists for standard genome sequencing and annotation.</title>
        <authorList>
            <consortium name="The Broad Institute Genomics Platform"/>
            <consortium name="The Broad Institute Genome Sequencing Center for Infectious Disease"/>
            <person name="Wu L."/>
            <person name="Ma J."/>
        </authorList>
    </citation>
    <scope>NUCLEOTIDE SEQUENCE [LARGE SCALE GENOMIC DNA]</scope>
    <source>
        <strain evidence="4">CCM 8906</strain>
    </source>
</reference>
<feature type="coiled-coil region" evidence="1">
    <location>
        <begin position="289"/>
        <end position="323"/>
    </location>
</feature>
<keyword evidence="1" id="KW-0175">Coiled coil</keyword>
<keyword evidence="4" id="KW-1185">Reference proteome</keyword>
<name>A0ABW4H6D2_9LACO</name>
<evidence type="ECO:0000313" key="3">
    <source>
        <dbReference type="EMBL" id="MFD1550220.1"/>
    </source>
</evidence>
<dbReference type="Proteomes" id="UP001597195">
    <property type="component" value="Unassembled WGS sequence"/>
</dbReference>
<dbReference type="EMBL" id="JBHTOM010000020">
    <property type="protein sequence ID" value="MFD1550220.1"/>
    <property type="molecule type" value="Genomic_DNA"/>
</dbReference>
<gene>
    <name evidence="3" type="ORF">ACFQ5T_11065</name>
</gene>
<organism evidence="3 4">
    <name type="scientific">Levilactobacillus fuyuanensis</name>
    <dbReference type="NCBI Taxonomy" id="2486022"/>
    <lineage>
        <taxon>Bacteria</taxon>
        <taxon>Bacillati</taxon>
        <taxon>Bacillota</taxon>
        <taxon>Bacilli</taxon>
        <taxon>Lactobacillales</taxon>
        <taxon>Lactobacillaceae</taxon>
        <taxon>Levilactobacillus</taxon>
    </lineage>
</organism>
<comment type="caution">
    <text evidence="3">The sequence shown here is derived from an EMBL/GenBank/DDBJ whole genome shotgun (WGS) entry which is preliminary data.</text>
</comment>
<evidence type="ECO:0000313" key="4">
    <source>
        <dbReference type="Proteomes" id="UP001597195"/>
    </source>
</evidence>
<feature type="compositionally biased region" description="Basic and acidic residues" evidence="2">
    <location>
        <begin position="211"/>
        <end position="225"/>
    </location>
</feature>
<dbReference type="RefSeq" id="WP_125701929.1">
    <property type="nucleotide sequence ID" value="NZ_JBHTOM010000020.1"/>
</dbReference>
<proteinExistence type="predicted"/>